<dbReference type="AlphaFoldDB" id="A0A951QEW9"/>
<keyword evidence="1" id="KW-1133">Transmembrane helix</keyword>
<comment type="caution">
    <text evidence="2">The sequence shown here is derived from an EMBL/GenBank/DDBJ whole genome shotgun (WGS) entry which is preliminary data.</text>
</comment>
<proteinExistence type="predicted"/>
<evidence type="ECO:0000256" key="1">
    <source>
        <dbReference type="SAM" id="Phobius"/>
    </source>
</evidence>
<reference evidence="2" key="2">
    <citation type="journal article" date="2022" name="Microbiol. Resour. Announc.">
        <title>Metagenome Sequencing to Explore Phylogenomics of Terrestrial Cyanobacteria.</title>
        <authorList>
            <person name="Ward R.D."/>
            <person name="Stajich J.E."/>
            <person name="Johansen J.R."/>
            <person name="Huntemann M."/>
            <person name="Clum A."/>
            <person name="Foster B."/>
            <person name="Foster B."/>
            <person name="Roux S."/>
            <person name="Palaniappan K."/>
            <person name="Varghese N."/>
            <person name="Mukherjee S."/>
            <person name="Reddy T.B.K."/>
            <person name="Daum C."/>
            <person name="Copeland A."/>
            <person name="Chen I.A."/>
            <person name="Ivanova N.N."/>
            <person name="Kyrpides N.C."/>
            <person name="Shapiro N."/>
            <person name="Eloe-Fadrosh E.A."/>
            <person name="Pietrasiak N."/>
        </authorList>
    </citation>
    <scope>NUCLEOTIDE SEQUENCE</scope>
    <source>
        <strain evidence="2">UHER 2000/2452</strain>
    </source>
</reference>
<reference evidence="2" key="1">
    <citation type="submission" date="2021-05" db="EMBL/GenBank/DDBJ databases">
        <authorList>
            <person name="Pietrasiak N."/>
            <person name="Ward R."/>
            <person name="Stajich J.E."/>
            <person name="Kurbessoian T."/>
        </authorList>
    </citation>
    <scope>NUCLEOTIDE SEQUENCE</scope>
    <source>
        <strain evidence="2">UHER 2000/2452</strain>
    </source>
</reference>
<keyword evidence="1" id="KW-0472">Membrane</keyword>
<dbReference type="EMBL" id="JAHHHD010000018">
    <property type="protein sequence ID" value="MBW4660138.1"/>
    <property type="molecule type" value="Genomic_DNA"/>
</dbReference>
<feature type="transmembrane region" description="Helical" evidence="1">
    <location>
        <begin position="341"/>
        <end position="366"/>
    </location>
</feature>
<dbReference type="Proteomes" id="UP000757435">
    <property type="component" value="Unassembled WGS sequence"/>
</dbReference>
<evidence type="ECO:0000313" key="3">
    <source>
        <dbReference type="Proteomes" id="UP000757435"/>
    </source>
</evidence>
<evidence type="ECO:0000313" key="2">
    <source>
        <dbReference type="EMBL" id="MBW4660138.1"/>
    </source>
</evidence>
<protein>
    <submittedName>
        <fullName evidence="2">Uncharacterized protein</fullName>
    </submittedName>
</protein>
<accession>A0A951QEW9</accession>
<organism evidence="2 3">
    <name type="scientific">Drouetiella hepatica Uher 2000/2452</name>
    <dbReference type="NCBI Taxonomy" id="904376"/>
    <lineage>
        <taxon>Bacteria</taxon>
        <taxon>Bacillati</taxon>
        <taxon>Cyanobacteriota</taxon>
        <taxon>Cyanophyceae</taxon>
        <taxon>Oculatellales</taxon>
        <taxon>Oculatellaceae</taxon>
        <taxon>Drouetiella</taxon>
    </lineage>
</organism>
<name>A0A951QEW9_9CYAN</name>
<sequence length="419" mass="48553">MSRYNRPIMQEEQQIYDHLLHWIELESPTEMITRFQTLFLNGTGYPDQQISQALKKIVGSELATEDFRYILNRCCHILINRWQARPQSQLAIPQLVKLFESPPHAFGISATHSYTIKRLHSLINQFTETEQYLTLRRLAQVLTEAAESQGNRPLGMLIRRYPYLYEHCLLSDGSTQEQKTTVQKIQLVRQKQFEIDLSQYVTYQVRRSHSTQSPTADSQHIILPVTNPTLLTDQDLSQALHHYIGKIEGSRTHKDIALNFMTHVGSSPSIRSFKDDLYQYITASVDPAYGNRKFNNQLYYYLQDVLPDSSHQCLNDFWLIRICNHLLNFLVADKPQSPNHFMFIDLITNLGPIATIGILLKIVLICRKVRPCLERRLSILFSHYEMSAREAVEWLVQALETLNVALTTNFGSMNLSLVR</sequence>
<gene>
    <name evidence="2" type="ORF">KME15_15795</name>
</gene>
<keyword evidence="1" id="KW-0812">Transmembrane</keyword>